<dbReference type="Proteomes" id="UP000198951">
    <property type="component" value="Unassembled WGS sequence"/>
</dbReference>
<dbReference type="AlphaFoldDB" id="A0A1H4D2A2"/>
<dbReference type="OrthoDB" id="1045962at2"/>
<sequence>MKNKTLLIIGVFYVNFAFAQNADELNSQSKELLTKRDYEKALPILRKSAELGNAEAQYNLGYFLQNGVGIAKNENEAFEWYKISSQNGFNDGHYSMMMAYGTGIGTEISSEKAFEYALKCANNNDATCMWNVVNCYKQGLGITKDTNKMLEWATKLSLLENPENLNLSGNITSTRLSLAYMYRDADDVEKDYYKSYIWFLIYNEFKKDFSITQQNQIIEEIKTAESKITKKQLNSAKVDAEKIFGRKLTNSENLNKADF</sequence>
<dbReference type="EMBL" id="FNRD01000007">
    <property type="protein sequence ID" value="SEA66834.1"/>
    <property type="molecule type" value="Genomic_DNA"/>
</dbReference>
<dbReference type="SMART" id="SM00671">
    <property type="entry name" value="SEL1"/>
    <property type="match status" value="5"/>
</dbReference>
<dbReference type="SUPFAM" id="SSF81901">
    <property type="entry name" value="HCP-like"/>
    <property type="match status" value="1"/>
</dbReference>
<keyword evidence="3" id="KW-1185">Reference proteome</keyword>
<dbReference type="STRING" id="150146.SAMN05443667_10719"/>
<evidence type="ECO:0000313" key="2">
    <source>
        <dbReference type="EMBL" id="SEA66834.1"/>
    </source>
</evidence>
<evidence type="ECO:0000256" key="1">
    <source>
        <dbReference type="SAM" id="SignalP"/>
    </source>
</evidence>
<feature type="signal peptide" evidence="1">
    <location>
        <begin position="1"/>
        <end position="19"/>
    </location>
</feature>
<proteinExistence type="predicted"/>
<dbReference type="Pfam" id="PF08238">
    <property type="entry name" value="Sel1"/>
    <property type="match status" value="5"/>
</dbReference>
<feature type="chain" id="PRO_5011725406" evidence="1">
    <location>
        <begin position="20"/>
        <end position="259"/>
    </location>
</feature>
<dbReference type="RefSeq" id="WP_091089355.1">
    <property type="nucleotide sequence ID" value="NZ_FNRD01000007.1"/>
</dbReference>
<accession>A0A1H4D2A2</accession>
<dbReference type="InterPro" id="IPR050767">
    <property type="entry name" value="Sel1_AlgK"/>
</dbReference>
<dbReference type="PANTHER" id="PTHR11102">
    <property type="entry name" value="SEL-1-LIKE PROTEIN"/>
    <property type="match status" value="1"/>
</dbReference>
<organism evidence="2 3">
    <name type="scientific">Flavobacterium gillisiae</name>
    <dbReference type="NCBI Taxonomy" id="150146"/>
    <lineage>
        <taxon>Bacteria</taxon>
        <taxon>Pseudomonadati</taxon>
        <taxon>Bacteroidota</taxon>
        <taxon>Flavobacteriia</taxon>
        <taxon>Flavobacteriales</taxon>
        <taxon>Flavobacteriaceae</taxon>
        <taxon>Flavobacterium</taxon>
    </lineage>
</organism>
<protein>
    <submittedName>
        <fullName evidence="2">Sel1 repeat-containing protein</fullName>
    </submittedName>
</protein>
<name>A0A1H4D2A2_9FLAO</name>
<evidence type="ECO:0000313" key="3">
    <source>
        <dbReference type="Proteomes" id="UP000198951"/>
    </source>
</evidence>
<reference evidence="3" key="1">
    <citation type="submission" date="2016-10" db="EMBL/GenBank/DDBJ databases">
        <authorList>
            <person name="Varghese N."/>
            <person name="Submissions S."/>
        </authorList>
    </citation>
    <scope>NUCLEOTIDE SEQUENCE [LARGE SCALE GENOMIC DNA]</scope>
    <source>
        <strain evidence="3">DSM 22376</strain>
    </source>
</reference>
<gene>
    <name evidence="2" type="ORF">SAMN05443667_10719</name>
</gene>
<dbReference type="PANTHER" id="PTHR11102:SF160">
    <property type="entry name" value="ERAD-ASSOCIATED E3 UBIQUITIN-PROTEIN LIGASE COMPONENT HRD3"/>
    <property type="match status" value="1"/>
</dbReference>
<keyword evidence="1" id="KW-0732">Signal</keyword>
<dbReference type="InterPro" id="IPR011990">
    <property type="entry name" value="TPR-like_helical_dom_sf"/>
</dbReference>
<dbReference type="Gene3D" id="1.25.40.10">
    <property type="entry name" value="Tetratricopeptide repeat domain"/>
    <property type="match status" value="1"/>
</dbReference>
<dbReference type="InterPro" id="IPR006597">
    <property type="entry name" value="Sel1-like"/>
</dbReference>